<evidence type="ECO:0000313" key="6">
    <source>
        <dbReference type="Proteomes" id="UP000265140"/>
    </source>
</evidence>
<dbReference type="InterPro" id="IPR042235">
    <property type="entry name" value="ZP-C_dom"/>
</dbReference>
<protein>
    <recommendedName>
        <fullName evidence="4">ZP domain-containing protein</fullName>
    </recommendedName>
</protein>
<evidence type="ECO:0000256" key="1">
    <source>
        <dbReference type="ARBA" id="ARBA00022729"/>
    </source>
</evidence>
<organism evidence="5 6">
    <name type="scientific">Esox lucius</name>
    <name type="common">Northern pike</name>
    <dbReference type="NCBI Taxonomy" id="8010"/>
    <lineage>
        <taxon>Eukaryota</taxon>
        <taxon>Metazoa</taxon>
        <taxon>Chordata</taxon>
        <taxon>Craniata</taxon>
        <taxon>Vertebrata</taxon>
        <taxon>Euteleostomi</taxon>
        <taxon>Actinopterygii</taxon>
        <taxon>Neopterygii</taxon>
        <taxon>Teleostei</taxon>
        <taxon>Protacanthopterygii</taxon>
        <taxon>Esociformes</taxon>
        <taxon>Esocidae</taxon>
        <taxon>Esox</taxon>
    </lineage>
</organism>
<dbReference type="PANTHER" id="PTHR14002:SF14">
    <property type="entry name" value="SI:DKEY-103G5.3"/>
    <property type="match status" value="1"/>
</dbReference>
<dbReference type="InterPro" id="IPR001507">
    <property type="entry name" value="ZP_dom"/>
</dbReference>
<dbReference type="InterPro" id="IPR055355">
    <property type="entry name" value="ZP-C"/>
</dbReference>
<reference evidence="6" key="1">
    <citation type="journal article" date="2014" name="PLoS ONE">
        <title>The genome and linkage map of the northern pike (Esox lucius): conserved synteny revealed between the salmonid sister group and the Neoteleostei.</title>
        <authorList>
            <person name="Rondeau E.B."/>
            <person name="Minkley D.R."/>
            <person name="Leong J.S."/>
            <person name="Messmer A.M."/>
            <person name="Jantzen J.R."/>
            <person name="von Schalburg K.R."/>
            <person name="Lemon C."/>
            <person name="Bird N.H."/>
            <person name="Koop B.F."/>
        </authorList>
    </citation>
    <scope>NUCLEOTIDE SEQUENCE</scope>
</reference>
<reference evidence="5" key="3">
    <citation type="submission" date="2025-08" db="UniProtKB">
        <authorList>
            <consortium name="Ensembl"/>
        </authorList>
    </citation>
    <scope>IDENTIFICATION</scope>
</reference>
<dbReference type="Ensembl" id="ENSELUT00000054118.2">
    <property type="protein sequence ID" value="ENSELUP00000053451.2"/>
    <property type="gene ID" value="ENSELUG00000005730.3"/>
</dbReference>
<reference evidence="5" key="2">
    <citation type="submission" date="2020-02" db="EMBL/GenBank/DDBJ databases">
        <title>Esox lucius (northern pike) genome, fEsoLuc1, primary haplotype.</title>
        <authorList>
            <person name="Myers G."/>
            <person name="Karagic N."/>
            <person name="Meyer A."/>
            <person name="Pippel M."/>
            <person name="Reichard M."/>
            <person name="Winkler S."/>
            <person name="Tracey A."/>
            <person name="Sims Y."/>
            <person name="Howe K."/>
            <person name="Rhie A."/>
            <person name="Formenti G."/>
            <person name="Durbin R."/>
            <person name="Fedrigo O."/>
            <person name="Jarvis E.D."/>
        </authorList>
    </citation>
    <scope>NUCLEOTIDE SEQUENCE [LARGE SCALE GENOMIC DNA]</scope>
</reference>
<dbReference type="Bgee" id="ENSELUG00000005730">
    <property type="expression patterns" value="Expressed in muscle tissue and 2 other cell types or tissues"/>
</dbReference>
<dbReference type="Gene3D" id="2.60.40.4100">
    <property type="entry name" value="Zona pellucida, ZP-C domain"/>
    <property type="match status" value="1"/>
</dbReference>
<name>A0A6Q2XJZ5_ESOLU</name>
<dbReference type="SMART" id="SM00241">
    <property type="entry name" value="ZP"/>
    <property type="match status" value="1"/>
</dbReference>
<dbReference type="Proteomes" id="UP000265140">
    <property type="component" value="Chromosome 24"/>
</dbReference>
<dbReference type="InterPro" id="IPR055356">
    <property type="entry name" value="ZP-N"/>
</dbReference>
<evidence type="ECO:0000256" key="2">
    <source>
        <dbReference type="ARBA" id="ARBA00023157"/>
    </source>
</evidence>
<dbReference type="Pfam" id="PF00100">
    <property type="entry name" value="Zona_pellucida"/>
    <property type="match status" value="1"/>
</dbReference>
<dbReference type="GeneTree" id="ENSGT00940000166045"/>
<evidence type="ECO:0000313" key="5">
    <source>
        <dbReference type="Ensembl" id="ENSELUP00000053451.2"/>
    </source>
</evidence>
<keyword evidence="6" id="KW-1185">Reference proteome</keyword>
<feature type="signal peptide" evidence="3">
    <location>
        <begin position="1"/>
        <end position="22"/>
    </location>
</feature>
<keyword evidence="2" id="KW-1015">Disulfide bond</keyword>
<proteinExistence type="predicted"/>
<keyword evidence="1 3" id="KW-0732">Signal</keyword>
<feature type="chain" id="PRO_5044231916" description="ZP domain-containing protein" evidence="3">
    <location>
        <begin position="23"/>
        <end position="392"/>
    </location>
</feature>
<dbReference type="AlphaFoldDB" id="A0A6Q2XJZ5"/>
<evidence type="ECO:0000259" key="4">
    <source>
        <dbReference type="PROSITE" id="PS51034"/>
    </source>
</evidence>
<accession>A0A6Q2XJZ5</accession>
<sequence length="392" mass="42836">MKMLPLCSLSAMLAIVFQPAFSVTYNCSSLYNKIPDNNDLKVVCGANVISLEVNLCSAQWAGFDPTTLALNGQRNTSQCLGLADTQVDPPVIRYQLPVNESQGNPCRQLYQIVDEVPDASGPFGSFSSVQAVVVTGYIDTPKSSSGIISYSTDLYYHFSCRYPLEYLLNNTKIVASSVSVATSDNNGTFINTLTMSVYNDSDYAFPLVAPPTGLALRSKVYVEVKSTNLTGNFNLLLDHCFATPTVYNQSNTEEFDFFAGCVVDAHTSVTVNGISKNSRFSFEAFRFVIHKNMDRSTIYLHCIIRLCEPSKCQEIIDGCHNKRRKRSMEALASEAGDSATVSVGPLYTGRSDTIPNALPLSSGRVPSGADMVKYKGLIIWIPFVTAARTLLV</sequence>
<dbReference type="Pfam" id="PF23344">
    <property type="entry name" value="ZP-N"/>
    <property type="match status" value="1"/>
</dbReference>
<reference evidence="5" key="4">
    <citation type="submission" date="2025-09" db="UniProtKB">
        <authorList>
            <consortium name="Ensembl"/>
        </authorList>
    </citation>
    <scope>IDENTIFICATION</scope>
</reference>
<evidence type="ECO:0000256" key="3">
    <source>
        <dbReference type="SAM" id="SignalP"/>
    </source>
</evidence>
<dbReference type="PANTHER" id="PTHR14002">
    <property type="entry name" value="ENDOGLIN/TGF-BETA RECEPTOR TYPE III"/>
    <property type="match status" value="1"/>
</dbReference>
<dbReference type="PROSITE" id="PS51034">
    <property type="entry name" value="ZP_2"/>
    <property type="match status" value="1"/>
</dbReference>
<feature type="domain" description="ZP" evidence="4">
    <location>
        <begin position="43"/>
        <end position="326"/>
    </location>
</feature>